<accession>A0A517YI44</accession>
<keyword evidence="2 5" id="KW-0694">RNA-binding</keyword>
<evidence type="ECO:0000259" key="8">
    <source>
        <dbReference type="Pfam" id="PF14693"/>
    </source>
</evidence>
<evidence type="ECO:0000256" key="2">
    <source>
        <dbReference type="ARBA" id="ARBA00022884"/>
    </source>
</evidence>
<feature type="compositionally biased region" description="Basic and acidic residues" evidence="6">
    <location>
        <begin position="194"/>
        <end position="207"/>
    </location>
</feature>
<proteinExistence type="inferred from homology"/>
<comment type="subunit">
    <text evidence="5">Part of the 50S ribosomal subunit; part of the 5S rRNA/L5/L18/L25 subcomplex. Contacts the 5S rRNA. Binds to the 5S rRNA independently of L5 and L18.</text>
</comment>
<evidence type="ECO:0000256" key="1">
    <source>
        <dbReference type="ARBA" id="ARBA00022730"/>
    </source>
</evidence>
<dbReference type="Gene3D" id="2.40.240.10">
    <property type="entry name" value="Ribosomal Protein L25, Chain P"/>
    <property type="match status" value="1"/>
</dbReference>
<feature type="domain" description="Large ribosomal subunit protein bL25 L25" evidence="7">
    <location>
        <begin position="5"/>
        <end position="88"/>
    </location>
</feature>
<dbReference type="InterPro" id="IPR001021">
    <property type="entry name" value="Ribosomal_bL25_long"/>
</dbReference>
<dbReference type="InterPro" id="IPR020930">
    <property type="entry name" value="Ribosomal_uL5_bac-type"/>
</dbReference>
<dbReference type="InterPro" id="IPR037121">
    <property type="entry name" value="Ribosomal_bL25_C"/>
</dbReference>
<comment type="similarity">
    <text evidence="5">Belongs to the bacterial ribosomal protein bL25 family. CTC subfamily.</text>
</comment>
<dbReference type="Pfam" id="PF01386">
    <property type="entry name" value="Ribosomal_L25p"/>
    <property type="match status" value="1"/>
</dbReference>
<evidence type="ECO:0000313" key="9">
    <source>
        <dbReference type="EMBL" id="QDU29907.1"/>
    </source>
</evidence>
<dbReference type="KEGG" id="aagg:ETAA8_50240"/>
<reference evidence="9 10" key="1">
    <citation type="submission" date="2019-02" db="EMBL/GenBank/DDBJ databases">
        <title>Deep-cultivation of Planctomycetes and their phenomic and genomic characterization uncovers novel biology.</title>
        <authorList>
            <person name="Wiegand S."/>
            <person name="Jogler M."/>
            <person name="Boedeker C."/>
            <person name="Pinto D."/>
            <person name="Vollmers J."/>
            <person name="Rivas-Marin E."/>
            <person name="Kohn T."/>
            <person name="Peeters S.H."/>
            <person name="Heuer A."/>
            <person name="Rast P."/>
            <person name="Oberbeckmann S."/>
            <person name="Bunk B."/>
            <person name="Jeske O."/>
            <person name="Meyerdierks A."/>
            <person name="Storesund J.E."/>
            <person name="Kallscheuer N."/>
            <person name="Luecker S."/>
            <person name="Lage O.M."/>
            <person name="Pohl T."/>
            <person name="Merkel B.J."/>
            <person name="Hornburger P."/>
            <person name="Mueller R.-W."/>
            <person name="Bruemmer F."/>
            <person name="Labrenz M."/>
            <person name="Spormann A.M."/>
            <person name="Op den Camp H."/>
            <person name="Overmann J."/>
            <person name="Amann R."/>
            <person name="Jetten M.S.M."/>
            <person name="Mascher T."/>
            <person name="Medema M.H."/>
            <person name="Devos D.P."/>
            <person name="Kaster A.-K."/>
            <person name="Ovreas L."/>
            <person name="Rohde M."/>
            <person name="Galperin M.Y."/>
            <person name="Jogler C."/>
        </authorList>
    </citation>
    <scope>NUCLEOTIDE SEQUENCE [LARGE SCALE GENOMIC DNA]</scope>
    <source>
        <strain evidence="9 10">ETA_A8</strain>
    </source>
</reference>
<dbReference type="InterPro" id="IPR011035">
    <property type="entry name" value="Ribosomal_bL25/Gln-tRNA_synth"/>
</dbReference>
<evidence type="ECO:0000256" key="4">
    <source>
        <dbReference type="ARBA" id="ARBA00023274"/>
    </source>
</evidence>
<dbReference type="RefSeq" id="WP_145094478.1">
    <property type="nucleotide sequence ID" value="NZ_CP036274.1"/>
</dbReference>
<dbReference type="OrthoDB" id="9790002at2"/>
<evidence type="ECO:0000256" key="3">
    <source>
        <dbReference type="ARBA" id="ARBA00022980"/>
    </source>
</evidence>
<dbReference type="PANTHER" id="PTHR33284">
    <property type="entry name" value="RIBOSOMAL PROTEIN L25/GLN-TRNA SYNTHETASE, ANTI-CODON-BINDING DOMAIN-CONTAINING PROTEIN"/>
    <property type="match status" value="1"/>
</dbReference>
<evidence type="ECO:0000313" key="10">
    <source>
        <dbReference type="Proteomes" id="UP000315017"/>
    </source>
</evidence>
<dbReference type="InterPro" id="IPR020057">
    <property type="entry name" value="Ribosomal_bL25_b-dom"/>
</dbReference>
<dbReference type="GO" id="GO:0008097">
    <property type="term" value="F:5S rRNA binding"/>
    <property type="evidence" value="ECO:0007669"/>
    <property type="project" value="InterPro"/>
</dbReference>
<organism evidence="9 10">
    <name type="scientific">Anatilimnocola aggregata</name>
    <dbReference type="NCBI Taxonomy" id="2528021"/>
    <lineage>
        <taxon>Bacteria</taxon>
        <taxon>Pseudomonadati</taxon>
        <taxon>Planctomycetota</taxon>
        <taxon>Planctomycetia</taxon>
        <taxon>Pirellulales</taxon>
        <taxon>Pirellulaceae</taxon>
        <taxon>Anatilimnocola</taxon>
    </lineage>
</organism>
<dbReference type="Gene3D" id="2.170.120.20">
    <property type="entry name" value="Ribosomal protein L25, beta domain"/>
    <property type="match status" value="1"/>
</dbReference>
<keyword evidence="1 5" id="KW-0699">rRNA-binding</keyword>
<evidence type="ECO:0000256" key="6">
    <source>
        <dbReference type="SAM" id="MobiDB-lite"/>
    </source>
</evidence>
<dbReference type="PANTHER" id="PTHR33284:SF1">
    <property type="entry name" value="RIBOSOMAL PROTEIN L25_GLN-TRNA SYNTHETASE, ANTI-CODON-BINDING DOMAIN-CONTAINING PROTEIN"/>
    <property type="match status" value="1"/>
</dbReference>
<protein>
    <recommendedName>
        <fullName evidence="5">Large ribosomal subunit protein bL25</fullName>
    </recommendedName>
    <alternativeName>
        <fullName evidence="5">General stress protein CTC</fullName>
    </alternativeName>
</protein>
<comment type="function">
    <text evidence="5">This is one of the proteins that binds to the 5S RNA in the ribosome where it forms part of the central protuberance.</text>
</comment>
<dbReference type="Proteomes" id="UP000315017">
    <property type="component" value="Chromosome"/>
</dbReference>
<keyword evidence="3 5" id="KW-0689">Ribosomal protein</keyword>
<name>A0A517YI44_9BACT</name>
<dbReference type="GO" id="GO:0003735">
    <property type="term" value="F:structural constituent of ribosome"/>
    <property type="evidence" value="ECO:0007669"/>
    <property type="project" value="InterPro"/>
</dbReference>
<dbReference type="GO" id="GO:0006412">
    <property type="term" value="P:translation"/>
    <property type="evidence" value="ECO:0007669"/>
    <property type="project" value="UniProtKB-UniRule"/>
</dbReference>
<evidence type="ECO:0000259" key="7">
    <source>
        <dbReference type="Pfam" id="PF01386"/>
    </source>
</evidence>
<dbReference type="EMBL" id="CP036274">
    <property type="protein sequence ID" value="QDU29907.1"/>
    <property type="molecule type" value="Genomic_DNA"/>
</dbReference>
<gene>
    <name evidence="5 9" type="primary">rplY</name>
    <name evidence="5" type="synonym">ctc</name>
    <name evidence="9" type="ORF">ETAA8_50240</name>
</gene>
<feature type="region of interest" description="Disordered" evidence="6">
    <location>
        <begin position="188"/>
        <end position="207"/>
    </location>
</feature>
<keyword evidence="4 5" id="KW-0687">Ribonucleoprotein</keyword>
<dbReference type="SUPFAM" id="SSF50715">
    <property type="entry name" value="Ribosomal protein L25-like"/>
    <property type="match status" value="1"/>
</dbReference>
<dbReference type="NCBIfam" id="TIGR00731">
    <property type="entry name" value="bL25_bact_ctc"/>
    <property type="match status" value="1"/>
</dbReference>
<keyword evidence="10" id="KW-1185">Reference proteome</keyword>
<dbReference type="InterPro" id="IPR029751">
    <property type="entry name" value="Ribosomal_L25_dom"/>
</dbReference>
<dbReference type="HAMAP" id="MF_01334">
    <property type="entry name" value="Ribosomal_bL25_CTC"/>
    <property type="match status" value="1"/>
</dbReference>
<evidence type="ECO:0000256" key="5">
    <source>
        <dbReference type="HAMAP-Rule" id="MF_01334"/>
    </source>
</evidence>
<dbReference type="InterPro" id="IPR020056">
    <property type="entry name" value="Rbsml_bL25/Gln-tRNA_synth_N"/>
</dbReference>
<sequence>MSDTLVVTKREKLGTAETRRLRTTGLVPAILYGHGEANAPLSVPVAQLNAVIKHGGKLVKLSGDITETALLREVQWDTYSKDIIHVDLIRVSEKELVETTVAVELKGTAPGLSEGGVLQFVLHELHIECPAIAIPDKLFANINNLHLGKSIHASDIALPEGAKLTTDPHLVIVSCIAAKTEEELAAAEASVEPELIRKEKTGDEAAE</sequence>
<feature type="domain" description="Large ribosomal subunit protein bL25 beta" evidence="8">
    <location>
        <begin position="97"/>
        <end position="178"/>
    </location>
</feature>
<dbReference type="CDD" id="cd00495">
    <property type="entry name" value="Ribosomal_L25_TL5_CTC"/>
    <property type="match status" value="1"/>
</dbReference>
<dbReference type="GO" id="GO:0022625">
    <property type="term" value="C:cytosolic large ribosomal subunit"/>
    <property type="evidence" value="ECO:0007669"/>
    <property type="project" value="TreeGrafter"/>
</dbReference>
<dbReference type="AlphaFoldDB" id="A0A517YI44"/>
<dbReference type="Pfam" id="PF14693">
    <property type="entry name" value="Ribosomal_TL5_C"/>
    <property type="match status" value="1"/>
</dbReference>